<reference evidence="1" key="1">
    <citation type="journal article" date="2020" name="Stud. Mycol.">
        <title>101 Dothideomycetes genomes: a test case for predicting lifestyles and emergence of pathogens.</title>
        <authorList>
            <person name="Haridas S."/>
            <person name="Albert R."/>
            <person name="Binder M."/>
            <person name="Bloem J."/>
            <person name="Labutti K."/>
            <person name="Salamov A."/>
            <person name="Andreopoulos B."/>
            <person name="Baker S."/>
            <person name="Barry K."/>
            <person name="Bills G."/>
            <person name="Bluhm B."/>
            <person name="Cannon C."/>
            <person name="Castanera R."/>
            <person name="Culley D."/>
            <person name="Daum C."/>
            <person name="Ezra D."/>
            <person name="Gonzalez J."/>
            <person name="Henrissat B."/>
            <person name="Kuo A."/>
            <person name="Liang C."/>
            <person name="Lipzen A."/>
            <person name="Lutzoni F."/>
            <person name="Magnuson J."/>
            <person name="Mondo S."/>
            <person name="Nolan M."/>
            <person name="Ohm R."/>
            <person name="Pangilinan J."/>
            <person name="Park H.-J."/>
            <person name="Ramirez L."/>
            <person name="Alfaro M."/>
            <person name="Sun H."/>
            <person name="Tritt A."/>
            <person name="Yoshinaga Y."/>
            <person name="Zwiers L.-H."/>
            <person name="Turgeon B."/>
            <person name="Goodwin S."/>
            <person name="Spatafora J."/>
            <person name="Crous P."/>
            <person name="Grigoriev I."/>
        </authorList>
    </citation>
    <scope>NUCLEOTIDE SEQUENCE</scope>
    <source>
        <strain evidence="1">SCOH1-5</strain>
    </source>
</reference>
<gene>
    <name evidence="1" type="ORF">CERZMDRAFT_90412</name>
</gene>
<dbReference type="Proteomes" id="UP000799539">
    <property type="component" value="Unassembled WGS sequence"/>
</dbReference>
<protein>
    <submittedName>
        <fullName evidence="1">Uncharacterized protein</fullName>
    </submittedName>
</protein>
<keyword evidence="2" id="KW-1185">Reference proteome</keyword>
<sequence length="57" mass="6735">MDYYTATTGIQIRLSKPQLLTNKILKPQAIKLRFFYYRKFCAHYRNIAQAPIINTTP</sequence>
<proteinExistence type="predicted"/>
<evidence type="ECO:0000313" key="2">
    <source>
        <dbReference type="Proteomes" id="UP000799539"/>
    </source>
</evidence>
<accession>A0A6A6FKV9</accession>
<evidence type="ECO:0000313" key="1">
    <source>
        <dbReference type="EMBL" id="KAF2214082.1"/>
    </source>
</evidence>
<dbReference type="AlphaFoldDB" id="A0A6A6FKV9"/>
<organism evidence="1 2">
    <name type="scientific">Cercospora zeae-maydis SCOH1-5</name>
    <dbReference type="NCBI Taxonomy" id="717836"/>
    <lineage>
        <taxon>Eukaryota</taxon>
        <taxon>Fungi</taxon>
        <taxon>Dikarya</taxon>
        <taxon>Ascomycota</taxon>
        <taxon>Pezizomycotina</taxon>
        <taxon>Dothideomycetes</taxon>
        <taxon>Dothideomycetidae</taxon>
        <taxon>Mycosphaerellales</taxon>
        <taxon>Mycosphaerellaceae</taxon>
        <taxon>Cercospora</taxon>
    </lineage>
</organism>
<dbReference type="EMBL" id="ML992669">
    <property type="protein sequence ID" value="KAF2214082.1"/>
    <property type="molecule type" value="Genomic_DNA"/>
</dbReference>
<name>A0A6A6FKV9_9PEZI</name>